<name>A0A7J7JZS6_BUGNE</name>
<comment type="caution">
    <text evidence="4">The sequence shown here is derived from an EMBL/GenBank/DDBJ whole genome shotgun (WGS) entry which is preliminary data.</text>
</comment>
<dbReference type="InterPro" id="IPR025924">
    <property type="entry name" value="YHYH_dom"/>
</dbReference>
<feature type="domain" description="YHYH" evidence="3">
    <location>
        <begin position="72"/>
        <end position="165"/>
    </location>
</feature>
<accession>A0A7J7JZS6</accession>
<gene>
    <name evidence="4" type="ORF">EB796_010519</name>
</gene>
<dbReference type="Proteomes" id="UP000593567">
    <property type="component" value="Unassembled WGS sequence"/>
</dbReference>
<evidence type="ECO:0000256" key="2">
    <source>
        <dbReference type="SAM" id="SignalP"/>
    </source>
</evidence>
<feature type="region of interest" description="Disordered" evidence="1">
    <location>
        <begin position="276"/>
        <end position="299"/>
    </location>
</feature>
<proteinExistence type="predicted"/>
<dbReference type="EMBL" id="VXIV02001635">
    <property type="protein sequence ID" value="KAF6031161.1"/>
    <property type="molecule type" value="Genomic_DNA"/>
</dbReference>
<evidence type="ECO:0000256" key="1">
    <source>
        <dbReference type="SAM" id="MobiDB-lite"/>
    </source>
</evidence>
<dbReference type="PANTHER" id="PTHR30289">
    <property type="entry name" value="UNCHARACTERIZED PROTEIN YBCL-RELATED"/>
    <property type="match status" value="1"/>
</dbReference>
<evidence type="ECO:0000313" key="5">
    <source>
        <dbReference type="Proteomes" id="UP000593567"/>
    </source>
</evidence>
<evidence type="ECO:0000313" key="4">
    <source>
        <dbReference type="EMBL" id="KAF6031161.1"/>
    </source>
</evidence>
<feature type="chain" id="PRO_5029487055" description="YHYH domain-containing protein" evidence="2">
    <location>
        <begin position="16"/>
        <end position="320"/>
    </location>
</feature>
<keyword evidence="2" id="KW-0732">Signal</keyword>
<organism evidence="4 5">
    <name type="scientific">Bugula neritina</name>
    <name type="common">Brown bryozoan</name>
    <name type="synonym">Sertularia neritina</name>
    <dbReference type="NCBI Taxonomy" id="10212"/>
    <lineage>
        <taxon>Eukaryota</taxon>
        <taxon>Metazoa</taxon>
        <taxon>Spiralia</taxon>
        <taxon>Lophotrochozoa</taxon>
        <taxon>Bryozoa</taxon>
        <taxon>Gymnolaemata</taxon>
        <taxon>Cheilostomatida</taxon>
        <taxon>Flustrina</taxon>
        <taxon>Buguloidea</taxon>
        <taxon>Bugulidae</taxon>
        <taxon>Bugula</taxon>
    </lineage>
</organism>
<evidence type="ECO:0000259" key="3">
    <source>
        <dbReference type="Pfam" id="PF14240"/>
    </source>
</evidence>
<dbReference type="PANTHER" id="PTHR30289:SF8">
    <property type="entry name" value="YHYH DOMAIN-CONTAINING PROTEIN"/>
    <property type="match status" value="1"/>
</dbReference>
<dbReference type="AlphaFoldDB" id="A0A7J7JZS6"/>
<feature type="compositionally biased region" description="Acidic residues" evidence="1">
    <location>
        <begin position="282"/>
        <end position="296"/>
    </location>
</feature>
<keyword evidence="5" id="KW-1185">Reference proteome</keyword>
<reference evidence="4" key="1">
    <citation type="submission" date="2020-06" db="EMBL/GenBank/DDBJ databases">
        <title>Draft genome of Bugula neritina, a colonial animal packing powerful symbionts and potential medicines.</title>
        <authorList>
            <person name="Rayko M."/>
        </authorList>
    </citation>
    <scope>NUCLEOTIDE SEQUENCE [LARGE SCALE GENOMIC DNA]</scope>
    <source>
        <strain evidence="4">Kwan_BN1</strain>
    </source>
</reference>
<dbReference type="OrthoDB" id="197925at2759"/>
<feature type="region of interest" description="Disordered" evidence="1">
    <location>
        <begin position="214"/>
        <end position="244"/>
    </location>
</feature>
<protein>
    <recommendedName>
        <fullName evidence="3">YHYH domain-containing protein</fullName>
    </recommendedName>
</protein>
<sequence length="320" mass="33789">MSHFAYLLLLGIVCAQTIHVFSLTAEEKAKFASDVKLVENGDVYEFFSSGYPDHAIDNSVNPSTASVQNFTFNFTISPDNDGDEVYCTSLGPVGFATNGVAIYNALTGDSTDAVLYEVFDDCKGHSSPDGAYHYHQLPGCVGDIDAEDEFIGIALDGNPIYGPKASDVAEPLTSADLDACHGRFVNGKYRYHITTDFPYIIGCYKAEPAANGPDGMGNGSGGNMGPPGGGGDRPPPGGRRKRQAETATCSNVDYGAELCDCTSGTLSHCDTLTGDDSCSNDNEQDNEDDDEVDDENAGNMPLSVTALPLMAAACIAVCLY</sequence>
<dbReference type="Pfam" id="PF14240">
    <property type="entry name" value="YHYH"/>
    <property type="match status" value="1"/>
</dbReference>
<feature type="signal peptide" evidence="2">
    <location>
        <begin position="1"/>
        <end position="15"/>
    </location>
</feature>
<feature type="compositionally biased region" description="Gly residues" evidence="1">
    <location>
        <begin position="214"/>
        <end position="232"/>
    </location>
</feature>